<dbReference type="EMBL" id="JAQMLS010000004">
    <property type="protein sequence ID" value="MDB8741870.1"/>
    <property type="molecule type" value="Genomic_DNA"/>
</dbReference>
<dbReference type="AlphaFoldDB" id="A0AAW6E3T4"/>
<accession>A0AAW6E3T4</accession>
<evidence type="ECO:0000313" key="2">
    <source>
        <dbReference type="Proteomes" id="UP001211421"/>
    </source>
</evidence>
<sequence>MNLFVPVYVACGGEELDGIDYVLATKIFRKFESLNLAMLREELKELCTYMLKLFGRNTMKESIAYLERLQKLY</sequence>
<reference evidence="1" key="1">
    <citation type="submission" date="2023-01" db="EMBL/GenBank/DDBJ databases">
        <title>Human gut microbiome strain richness.</title>
        <authorList>
            <person name="Chen-Liaw A."/>
        </authorList>
    </citation>
    <scope>NUCLEOTIDE SEQUENCE</scope>
    <source>
        <strain evidence="1">D59st1_B8_D59t2_181005</strain>
    </source>
</reference>
<proteinExistence type="predicted"/>
<name>A0AAW6E3T4_9FIRM</name>
<organism evidence="1 2">
    <name type="scientific">Ruminococcus bicirculans</name>
    <name type="common">ex Wegman et al. 2014</name>
    <dbReference type="NCBI Taxonomy" id="1160721"/>
    <lineage>
        <taxon>Bacteria</taxon>
        <taxon>Bacillati</taxon>
        <taxon>Bacillota</taxon>
        <taxon>Clostridia</taxon>
        <taxon>Eubacteriales</taxon>
        <taxon>Oscillospiraceae</taxon>
        <taxon>Ruminococcus</taxon>
    </lineage>
</organism>
<evidence type="ECO:0000313" key="1">
    <source>
        <dbReference type="EMBL" id="MDB8741870.1"/>
    </source>
</evidence>
<gene>
    <name evidence="1" type="ORF">PNV70_07290</name>
</gene>
<comment type="caution">
    <text evidence="1">The sequence shown here is derived from an EMBL/GenBank/DDBJ whole genome shotgun (WGS) entry which is preliminary data.</text>
</comment>
<dbReference type="Proteomes" id="UP001211421">
    <property type="component" value="Unassembled WGS sequence"/>
</dbReference>
<protein>
    <submittedName>
        <fullName evidence="1">Uncharacterized protein</fullName>
    </submittedName>
</protein>